<dbReference type="Proteomes" id="UP001501591">
    <property type="component" value="Unassembled WGS sequence"/>
</dbReference>
<dbReference type="SUPFAM" id="SSF50249">
    <property type="entry name" value="Nucleic acid-binding proteins"/>
    <property type="match status" value="1"/>
</dbReference>
<proteinExistence type="predicted"/>
<dbReference type="InterPro" id="IPR002878">
    <property type="entry name" value="ChsH2_C"/>
</dbReference>
<dbReference type="InterPro" id="IPR052513">
    <property type="entry name" value="Thioester_dehydratase-like"/>
</dbReference>
<accession>A0ABP7NIX3</accession>
<dbReference type="RefSeq" id="WP_344820146.1">
    <property type="nucleotide sequence ID" value="NZ_BAABCP010000002.1"/>
</dbReference>
<name>A0ABP7NIX3_9MICO</name>
<dbReference type="PANTHER" id="PTHR34075">
    <property type="entry name" value="BLR3430 PROTEIN"/>
    <property type="match status" value="1"/>
</dbReference>
<dbReference type="EMBL" id="BAABCP010000002">
    <property type="protein sequence ID" value="GAA3947091.1"/>
    <property type="molecule type" value="Genomic_DNA"/>
</dbReference>
<keyword evidence="3" id="KW-1185">Reference proteome</keyword>
<feature type="domain" description="ChsH2 C-terminal OB-fold" evidence="1">
    <location>
        <begin position="55"/>
        <end position="121"/>
    </location>
</feature>
<dbReference type="Pfam" id="PF01796">
    <property type="entry name" value="OB_ChsH2_C"/>
    <property type="match status" value="1"/>
</dbReference>
<evidence type="ECO:0000259" key="1">
    <source>
        <dbReference type="Pfam" id="PF01796"/>
    </source>
</evidence>
<dbReference type="PANTHER" id="PTHR34075:SF5">
    <property type="entry name" value="BLR3430 PROTEIN"/>
    <property type="match status" value="1"/>
</dbReference>
<evidence type="ECO:0000313" key="2">
    <source>
        <dbReference type="EMBL" id="GAA3947091.1"/>
    </source>
</evidence>
<organism evidence="2 3">
    <name type="scientific">Microbacterium soli</name>
    <dbReference type="NCBI Taxonomy" id="446075"/>
    <lineage>
        <taxon>Bacteria</taxon>
        <taxon>Bacillati</taxon>
        <taxon>Actinomycetota</taxon>
        <taxon>Actinomycetes</taxon>
        <taxon>Micrococcales</taxon>
        <taxon>Microbacteriaceae</taxon>
        <taxon>Microbacterium</taxon>
    </lineage>
</organism>
<evidence type="ECO:0000313" key="3">
    <source>
        <dbReference type="Proteomes" id="UP001501591"/>
    </source>
</evidence>
<reference evidence="3" key="1">
    <citation type="journal article" date="2019" name="Int. J. Syst. Evol. Microbiol.">
        <title>The Global Catalogue of Microorganisms (GCM) 10K type strain sequencing project: providing services to taxonomists for standard genome sequencing and annotation.</title>
        <authorList>
            <consortium name="The Broad Institute Genomics Platform"/>
            <consortium name="The Broad Institute Genome Sequencing Center for Infectious Disease"/>
            <person name="Wu L."/>
            <person name="Ma J."/>
        </authorList>
    </citation>
    <scope>NUCLEOTIDE SEQUENCE [LARGE SCALE GENOMIC DNA]</scope>
    <source>
        <strain evidence="3">JCM 17024</strain>
    </source>
</reference>
<sequence length="140" mass="15621">MEKPAPVPSKASAFYWEHARKGELVIQGFEGTDFVQFPPNDRAERFDIDSEAVPVRVSGNGTIYSFSVLHQAFHPAFAEDLPLVLALVELDDHPGIRILTNILEAKPEEVSIGMPVEVVFEDRGEYTLPQFRPTQQEVAA</sequence>
<dbReference type="InterPro" id="IPR012340">
    <property type="entry name" value="NA-bd_OB-fold"/>
</dbReference>
<protein>
    <recommendedName>
        <fullName evidence="1">ChsH2 C-terminal OB-fold domain-containing protein</fullName>
    </recommendedName>
</protein>
<comment type="caution">
    <text evidence="2">The sequence shown here is derived from an EMBL/GenBank/DDBJ whole genome shotgun (WGS) entry which is preliminary data.</text>
</comment>
<gene>
    <name evidence="2" type="ORF">GCM10022383_26140</name>
</gene>